<gene>
    <name evidence="2" type="ORF">H9L05_21465</name>
</gene>
<feature type="signal peptide" evidence="1">
    <location>
        <begin position="1"/>
        <end position="23"/>
    </location>
</feature>
<dbReference type="KEGG" id="hqi:H9L05_21465"/>
<feature type="chain" id="PRO_5028919187" evidence="1">
    <location>
        <begin position="24"/>
        <end position="163"/>
    </location>
</feature>
<dbReference type="EMBL" id="CP060785">
    <property type="protein sequence ID" value="QNP54245.1"/>
    <property type="molecule type" value="Genomic_DNA"/>
</dbReference>
<accession>A0A7H0H129</accession>
<dbReference type="RefSeq" id="WP_187734404.1">
    <property type="nucleotide sequence ID" value="NZ_BMFN01000005.1"/>
</dbReference>
<dbReference type="Proteomes" id="UP000516093">
    <property type="component" value="Plasmid p_unnamed1"/>
</dbReference>
<dbReference type="PROSITE" id="PS51257">
    <property type="entry name" value="PROKAR_LIPOPROTEIN"/>
    <property type="match status" value="1"/>
</dbReference>
<proteinExistence type="predicted"/>
<geneLocation type="plasmid" evidence="2 3">
    <name>p_unnamed1</name>
</geneLocation>
<evidence type="ECO:0000313" key="2">
    <source>
        <dbReference type="EMBL" id="QNP54245.1"/>
    </source>
</evidence>
<name>A0A7H0H129_9BACT</name>
<evidence type="ECO:0000313" key="3">
    <source>
        <dbReference type="Proteomes" id="UP000516093"/>
    </source>
</evidence>
<keyword evidence="2" id="KW-0614">Plasmid</keyword>
<dbReference type="AlphaFoldDB" id="A0A7H0H129"/>
<keyword evidence="1" id="KW-0732">Signal</keyword>
<keyword evidence="3" id="KW-1185">Reference proteome</keyword>
<evidence type="ECO:0000256" key="1">
    <source>
        <dbReference type="SAM" id="SignalP"/>
    </source>
</evidence>
<protein>
    <submittedName>
        <fullName evidence="2">Uncharacterized protein</fullName>
    </submittedName>
</protein>
<sequence>MFQLVRLPSFVASALVLTSALTACGDKNEEPGPQQYIVIVRYTATNLQPNGEDAGASVGARFTNESASWVKGIMLDTAQGSDETEGEFEQPELIGSDKVTVELAFPYVDSAAEGKALPATTAIKAEILVAGKVKKTLVLDKNTAFDPQQGTLHVEQTFQVKAL</sequence>
<organism evidence="2 3">
    <name type="scientific">Hymenobacter qilianensis</name>
    <dbReference type="NCBI Taxonomy" id="1385715"/>
    <lineage>
        <taxon>Bacteria</taxon>
        <taxon>Pseudomonadati</taxon>
        <taxon>Bacteroidota</taxon>
        <taxon>Cytophagia</taxon>
        <taxon>Cytophagales</taxon>
        <taxon>Hymenobacteraceae</taxon>
        <taxon>Hymenobacter</taxon>
    </lineage>
</organism>
<reference evidence="2 3" key="1">
    <citation type="submission" date="2020-08" db="EMBL/GenBank/DDBJ databases">
        <title>Genome sequence of Hymenobacter qilianensis JCM 19763T.</title>
        <authorList>
            <person name="Hyun D.-W."/>
            <person name="Bae J.-W."/>
        </authorList>
    </citation>
    <scope>NUCLEOTIDE SEQUENCE [LARGE SCALE GENOMIC DNA]</scope>
    <source>
        <strain evidence="2 3">JCM 19763</strain>
        <plasmid evidence="2 3">p_unnamed1</plasmid>
    </source>
</reference>